<evidence type="ECO:0000313" key="1">
    <source>
        <dbReference type="Proteomes" id="UP000887576"/>
    </source>
</evidence>
<protein>
    <submittedName>
        <fullName evidence="2">Uncharacterized protein</fullName>
    </submittedName>
</protein>
<sequence>MDDAGCSASGADNAVDRDYRTYFCKDDMCNQKVEDKRAYIICLKPDGSTEVCSSKMCFVKMNDTATIEAGCAKENEYSHGVGKI</sequence>
<accession>A0AC34R5A7</accession>
<evidence type="ECO:0000313" key="2">
    <source>
        <dbReference type="WBParaSite" id="JU765_v2.g3567.t1"/>
    </source>
</evidence>
<dbReference type="Proteomes" id="UP000887576">
    <property type="component" value="Unplaced"/>
</dbReference>
<name>A0AC34R5A7_9BILA</name>
<dbReference type="WBParaSite" id="JU765_v2.g3567.t1">
    <property type="protein sequence ID" value="JU765_v2.g3567.t1"/>
    <property type="gene ID" value="JU765_v2.g3567"/>
</dbReference>
<reference evidence="2" key="1">
    <citation type="submission" date="2022-11" db="UniProtKB">
        <authorList>
            <consortium name="WormBaseParasite"/>
        </authorList>
    </citation>
    <scope>IDENTIFICATION</scope>
</reference>
<organism evidence="1 2">
    <name type="scientific">Panagrolaimus sp. JU765</name>
    <dbReference type="NCBI Taxonomy" id="591449"/>
    <lineage>
        <taxon>Eukaryota</taxon>
        <taxon>Metazoa</taxon>
        <taxon>Ecdysozoa</taxon>
        <taxon>Nematoda</taxon>
        <taxon>Chromadorea</taxon>
        <taxon>Rhabditida</taxon>
        <taxon>Tylenchina</taxon>
        <taxon>Panagrolaimomorpha</taxon>
        <taxon>Panagrolaimoidea</taxon>
        <taxon>Panagrolaimidae</taxon>
        <taxon>Panagrolaimus</taxon>
    </lineage>
</organism>
<proteinExistence type="predicted"/>